<evidence type="ECO:0000259" key="5">
    <source>
        <dbReference type="Pfam" id="PF04357"/>
    </source>
</evidence>
<dbReference type="PANTHER" id="PTHR36985">
    <property type="entry name" value="TRANSLOCATION AND ASSEMBLY MODULE SUBUNIT TAMB"/>
    <property type="match status" value="1"/>
</dbReference>
<evidence type="ECO:0000256" key="2">
    <source>
        <dbReference type="ARBA" id="ARBA00022692"/>
    </source>
</evidence>
<evidence type="ECO:0000256" key="1">
    <source>
        <dbReference type="ARBA" id="ARBA00004167"/>
    </source>
</evidence>
<gene>
    <name evidence="6" type="ORF">EAH69_05705</name>
</gene>
<dbReference type="OrthoDB" id="9811276at2"/>
<dbReference type="Proteomes" id="UP000275348">
    <property type="component" value="Unassembled WGS sequence"/>
</dbReference>
<protein>
    <submittedName>
        <fullName evidence="6">Translocation/assembly module TamB</fullName>
    </submittedName>
</protein>
<accession>A0A3L9MF77</accession>
<keyword evidence="3" id="KW-1133">Transmembrane helix</keyword>
<proteinExistence type="predicted"/>
<dbReference type="GO" id="GO:0005886">
    <property type="term" value="C:plasma membrane"/>
    <property type="evidence" value="ECO:0007669"/>
    <property type="project" value="InterPro"/>
</dbReference>
<dbReference type="InterPro" id="IPR007452">
    <property type="entry name" value="TamB_C"/>
</dbReference>
<reference evidence="6 7" key="1">
    <citation type="submission" date="2018-10" db="EMBL/GenBank/DDBJ databases">
        <authorList>
            <person name="Chen X."/>
        </authorList>
    </citation>
    <scope>NUCLEOTIDE SEQUENCE [LARGE SCALE GENOMIC DNA]</scope>
    <source>
        <strain evidence="6 7">YIM 102668</strain>
    </source>
</reference>
<dbReference type="EMBL" id="RDOJ01000005">
    <property type="protein sequence ID" value="RLZ11543.1"/>
    <property type="molecule type" value="Genomic_DNA"/>
</dbReference>
<feature type="domain" description="Translocation and assembly module TamB C-terminal" evidence="5">
    <location>
        <begin position="1238"/>
        <end position="1684"/>
    </location>
</feature>
<evidence type="ECO:0000256" key="4">
    <source>
        <dbReference type="ARBA" id="ARBA00023136"/>
    </source>
</evidence>
<evidence type="ECO:0000313" key="6">
    <source>
        <dbReference type="EMBL" id="RLZ11543.1"/>
    </source>
</evidence>
<dbReference type="Pfam" id="PF05359">
    <property type="entry name" value="DUF748"/>
    <property type="match status" value="1"/>
</dbReference>
<comment type="subcellular location">
    <subcellularLocation>
        <location evidence="1">Membrane</location>
        <topology evidence="1">Single-pass membrane protein</topology>
    </subcellularLocation>
</comment>
<keyword evidence="7" id="KW-1185">Reference proteome</keyword>
<evidence type="ECO:0000256" key="3">
    <source>
        <dbReference type="ARBA" id="ARBA00022989"/>
    </source>
</evidence>
<dbReference type="InterPro" id="IPR008023">
    <property type="entry name" value="DUF748"/>
</dbReference>
<comment type="caution">
    <text evidence="6">The sequence shown here is derived from an EMBL/GenBank/DDBJ whole genome shotgun (WGS) entry which is preliminary data.</text>
</comment>
<sequence>MLLTIVIYSLQFPKVQNFIKDKLVIYLENKIKTDVELERVYIDFPNNLIIENLHLKGEDVDTLLFTKKLDVSLDIWQLLKSKADITSIDLEGTRANVIRRKDGSFNFDYIINAFATKEEEESTSKPFIISLDKIYLKDIGASFNDLQSGNNINIYFKEFNTRIKKFDLQENSYGISKIELDGLKLKLKQDIVEEIAQNVEETVDSISNNKPLQLKLGEISLTNIDVAYDDDVSKMYAKVKFNSFNTNIKTLDLIKNNYAIDDILIDGLNLNFTQKITSPKPNQAKTTIDKNTPLQLALNKIILTKSNINYKDENSKIDAIVKLDEFKTKINAINLTENKYDVDEIALKNALVNANINLSQTITPSTTPSNSSKPIQVMLNKTLIENSQITYNNTAAKREQRGFDPNYIDLEKLNLNMYHFKMINGTFAGQILAANIKERIGINIQKFRTNFMYAEKQAYLKNLILETPKTSIKDEIILNYNSINQLTNNLGAVTLNANFKKSKIAFSDILYLVPDLRNTTPFNKYPNAIMYVDSRVYGPINDLNIDKLKVSGIGDLNLTASGKIKNAMNPDKLYYDLKVQNFSTSSKTIYDIIPKDIIPNNFKIPSKIAVNGYAKGTTSLIDTQLNLISSLGNANVKANIDLRKKDAEKYDVKADLKSLDVGTLISNNDIGKISGIFNVKGESFNLEKANTSIKGQITNAEYNKYNYQNVNLNAKINRGVFDADILSNDKNANLNLTVSGVYKKDLKDVKINGILDKLDVKALNFYDEALTITGEIDGSFDNLDFENPNGNLTLKNFTIADETEKLAINEMKLNAISTENLNQITLESQVIDAEIKGKYNLVEIAPALISTINKYYQFQDPKKISKFDQNQYFTLNASIKNDKLIQKFVPDLKEFSTINITGDFNAQTQKINLEGQIENLVYDKNLLKNAKLSISNTNETLDYNLNLDAVGNESFKLKNIDLNGNIYQNIINLNASSKDESGKEQFHLGGNVQLKDNIIIASLNRNGLILNYDSWLISDDNQIKIFDNGIVANNFKISNNESSIELNSETNSPTSPLNIAINNFKIETITELIKIDELPASGTINGTAKVKDLMANMTFTADLDITDLKAYNNPVGNLAINVKNKTTDIINANALLTGNNNEVRLIGDYNLKQSLFDFQLNMNRFEMNTIKGFTKGMVNDIEGYLAGNLNIKGSLDNPSIEGLIGFNQVGFSVPEYGVNFRNITDNLNFTNRGIEFDQFKINDKDGNSLLLNGQVLTTNFQDFEFNLDVNAKDFKVINSEKSAQALTYGTLAINTELAIRGNLDLPIVTGDILITDQSDFTFVMPKSTTSLQSNDGIVEFIDPNATEIIQPKEIDALPNETNIKGVNLSVNIDIDPEAKTTIIIDPINGDYVELQGEAQLTGGMDPSGRLSLTGIYEVEKGTYEMSVSMIKRKFDISKGSTITWTGEPMSANLNLTAVYRTQTAPIDLLEQQLTGLSSAEVNMYRQRIPFNTELKIGGELKKPEVFFDITLDETNNSVASSVIENTKAKLNQLRNDEAEMNKQVFALLILNRFVGNNPFQSQSGVSAESMARQSVSNILSDQLNNLAADLIQGVDINLGLNSQDDYSTGEKNTRTDLNVEVSKRLLNDRLKVSIGSNFGLEGDARVNENMTNIAGDINLEYALSKNGRYMLRAYRKNEYQVALQGQIIETGVGFIITLDYDKFREIFEKKKKNEAIKKQMKNQP</sequence>
<keyword evidence="4" id="KW-0472">Membrane</keyword>
<evidence type="ECO:0000313" key="7">
    <source>
        <dbReference type="Proteomes" id="UP000275348"/>
    </source>
</evidence>
<organism evidence="6 7">
    <name type="scientific">Faecalibacter macacae</name>
    <dbReference type="NCBI Taxonomy" id="1859289"/>
    <lineage>
        <taxon>Bacteria</taxon>
        <taxon>Pseudomonadati</taxon>
        <taxon>Bacteroidota</taxon>
        <taxon>Flavobacteriia</taxon>
        <taxon>Flavobacteriales</taxon>
        <taxon>Weeksellaceae</taxon>
        <taxon>Faecalibacter</taxon>
    </lineage>
</organism>
<dbReference type="PANTHER" id="PTHR36985:SF1">
    <property type="entry name" value="TRANSLOCATION AND ASSEMBLY MODULE SUBUNIT TAMB"/>
    <property type="match status" value="1"/>
</dbReference>
<keyword evidence="2" id="KW-0812">Transmembrane</keyword>
<name>A0A3L9MF77_9FLAO</name>
<dbReference type="Pfam" id="PF04357">
    <property type="entry name" value="TamB"/>
    <property type="match status" value="1"/>
</dbReference>
<dbReference type="GO" id="GO:0009306">
    <property type="term" value="P:protein secretion"/>
    <property type="evidence" value="ECO:0007669"/>
    <property type="project" value="InterPro"/>
</dbReference>